<reference evidence="2" key="1">
    <citation type="submission" date="2025-08" db="UniProtKB">
        <authorList>
            <consortium name="Ensembl"/>
        </authorList>
    </citation>
    <scope>IDENTIFICATION</scope>
</reference>
<dbReference type="NCBIfam" id="TIGR01571">
    <property type="entry name" value="A_thal_Cys_rich"/>
    <property type="match status" value="1"/>
</dbReference>
<keyword evidence="3" id="KW-1185">Reference proteome</keyword>
<evidence type="ECO:0000256" key="1">
    <source>
        <dbReference type="ARBA" id="ARBA00009024"/>
    </source>
</evidence>
<comment type="similarity">
    <text evidence="1">Belongs to the cornifelin family.</text>
</comment>
<dbReference type="AlphaFoldDB" id="A0A8C6WME0"/>
<organism evidence="2 3">
    <name type="scientific">Neogobius melanostomus</name>
    <name type="common">round goby</name>
    <dbReference type="NCBI Taxonomy" id="47308"/>
    <lineage>
        <taxon>Eukaryota</taxon>
        <taxon>Metazoa</taxon>
        <taxon>Chordata</taxon>
        <taxon>Craniata</taxon>
        <taxon>Vertebrata</taxon>
        <taxon>Euteleostomi</taxon>
        <taxon>Actinopterygii</taxon>
        <taxon>Neopterygii</taxon>
        <taxon>Teleostei</taxon>
        <taxon>Neoteleostei</taxon>
        <taxon>Acanthomorphata</taxon>
        <taxon>Gobiaria</taxon>
        <taxon>Gobiiformes</taxon>
        <taxon>Gobioidei</taxon>
        <taxon>Gobiidae</taxon>
        <taxon>Benthophilinae</taxon>
        <taxon>Neogobiini</taxon>
        <taxon>Neogobius</taxon>
    </lineage>
</organism>
<protein>
    <submittedName>
        <fullName evidence="2">Plac8 onzin related protein 1</fullName>
    </submittedName>
</protein>
<dbReference type="Pfam" id="PF04749">
    <property type="entry name" value="PLAC8"/>
    <property type="match status" value="1"/>
</dbReference>
<reference evidence="2" key="2">
    <citation type="submission" date="2025-09" db="UniProtKB">
        <authorList>
            <consortium name="Ensembl"/>
        </authorList>
    </citation>
    <scope>IDENTIFICATION</scope>
</reference>
<dbReference type="InterPro" id="IPR006461">
    <property type="entry name" value="PLAC_motif_containing"/>
</dbReference>
<accession>A0A8C6WME0</accession>
<dbReference type="Ensembl" id="ENSNMLT00000019804.1">
    <property type="protein sequence ID" value="ENSNMLP00000017608.1"/>
    <property type="gene ID" value="ENSNMLG00000011633.1"/>
</dbReference>
<name>A0A8C6WME0_9GOBI</name>
<proteinExistence type="inferred from homology"/>
<evidence type="ECO:0000313" key="2">
    <source>
        <dbReference type="Ensembl" id="ENSNMLP00000017608.1"/>
    </source>
</evidence>
<dbReference type="Proteomes" id="UP000694523">
    <property type="component" value="Unplaced"/>
</dbReference>
<sequence length="177" mass="20178">MEESDLHDQYNLFVLCFSEMAIQQQPGHTVTVTTTNAQGPGVWSTGVYDCCSDMETCCFGFLCFPCLQCQTASKYGWCCAMPLLDCCGVVSCILRGNIRERYNIPGSGCDDCCKICWCYACVWCQMNRDNTVFFPVCCFWKMPLNIVVQRPTIFTHTVNSTYFIIQVLCQYYCIDFP</sequence>
<evidence type="ECO:0000313" key="3">
    <source>
        <dbReference type="Proteomes" id="UP000694523"/>
    </source>
</evidence>
<dbReference type="PANTHER" id="PTHR15907">
    <property type="entry name" value="DUF614 FAMILY PROTEIN-RELATED"/>
    <property type="match status" value="1"/>
</dbReference>